<name>A0ABT7AWP3_9CYAN</name>
<evidence type="ECO:0000313" key="2">
    <source>
        <dbReference type="Proteomes" id="UP001235303"/>
    </source>
</evidence>
<dbReference type="Proteomes" id="UP001235303">
    <property type="component" value="Unassembled WGS sequence"/>
</dbReference>
<organism evidence="1 2">
    <name type="scientific">Roseofilum acuticapitatum BLCC-M154</name>
    <dbReference type="NCBI Taxonomy" id="3022444"/>
    <lineage>
        <taxon>Bacteria</taxon>
        <taxon>Bacillati</taxon>
        <taxon>Cyanobacteriota</taxon>
        <taxon>Cyanophyceae</taxon>
        <taxon>Desertifilales</taxon>
        <taxon>Desertifilaceae</taxon>
        <taxon>Roseofilum</taxon>
        <taxon>Roseofilum acuticapitatum</taxon>
    </lineage>
</organism>
<proteinExistence type="predicted"/>
<gene>
    <name evidence="1" type="ORF">PMG71_18010</name>
</gene>
<dbReference type="RefSeq" id="WP_283755082.1">
    <property type="nucleotide sequence ID" value="NZ_JAQOSP010000109.1"/>
</dbReference>
<dbReference type="EMBL" id="JAQOSP010000109">
    <property type="protein sequence ID" value="MDJ1171328.1"/>
    <property type="molecule type" value="Genomic_DNA"/>
</dbReference>
<evidence type="ECO:0000313" key="1">
    <source>
        <dbReference type="EMBL" id="MDJ1171328.1"/>
    </source>
</evidence>
<accession>A0ABT7AWP3</accession>
<keyword evidence="2" id="KW-1185">Reference proteome</keyword>
<protein>
    <recommendedName>
        <fullName evidence="3">Transposase</fullName>
    </recommendedName>
</protein>
<reference evidence="1 2" key="1">
    <citation type="submission" date="2023-01" db="EMBL/GenBank/DDBJ databases">
        <title>Novel diversity within Roseofilum (Cyanobacteria; Desertifilaceae) from marine benthic mats with descriptions of four novel species.</title>
        <authorList>
            <person name="Wang Y."/>
            <person name="Berthold D.E."/>
            <person name="Hu J."/>
            <person name="Lefler F.W."/>
            <person name="Laughinghouse H.D. IV."/>
        </authorList>
    </citation>
    <scope>NUCLEOTIDE SEQUENCE [LARGE SCALE GENOMIC DNA]</scope>
    <source>
        <strain evidence="1 2">BLCC-M154</strain>
    </source>
</reference>
<comment type="caution">
    <text evidence="1">The sequence shown here is derived from an EMBL/GenBank/DDBJ whole genome shotgun (WGS) entry which is preliminary data.</text>
</comment>
<sequence>YLRHFPVGWVERSETQRICWVFGCRRHARSSTQPTNQGIFGFGEGIVWVIEVACQMGKISEAG</sequence>
<evidence type="ECO:0008006" key="3">
    <source>
        <dbReference type="Google" id="ProtNLM"/>
    </source>
</evidence>
<feature type="non-terminal residue" evidence="1">
    <location>
        <position position="1"/>
    </location>
</feature>